<dbReference type="EMBL" id="CM003102">
    <property type="protein sequence ID" value="KUI69843.1"/>
    <property type="molecule type" value="Genomic_DNA"/>
</dbReference>
<proteinExistence type="predicted"/>
<dbReference type="InterPro" id="IPR011009">
    <property type="entry name" value="Kinase-like_dom_sf"/>
</dbReference>
<sequence>MDEAVIEGEYESSKIIWNLINDFLPKPYAFGKYKVLRPSTYFYLSEFVDMDVATTPDLAEYTKRLAQMHKLSESPTGKFGFAVQKCDGQVAHTIDWQDNCAIFYRNLLLGVCERDLETNSPWPELERATKQVAEVIIPRLLGPL</sequence>
<keyword evidence="4" id="KW-1185">Reference proteome</keyword>
<gene>
    <name evidence="3" type="ORF">VM1G_11651</name>
</gene>
<evidence type="ECO:0000313" key="4">
    <source>
        <dbReference type="Proteomes" id="UP000078559"/>
    </source>
</evidence>
<evidence type="ECO:0000256" key="2">
    <source>
        <dbReference type="ARBA" id="ARBA00048655"/>
    </source>
</evidence>
<dbReference type="AlphaFoldDB" id="A0A194W159"/>
<name>A0A194W159_CYTMA</name>
<accession>A0A194W159</accession>
<dbReference type="GO" id="GO:0102193">
    <property type="term" value="F:protein-ribulosamine 3-kinase activity"/>
    <property type="evidence" value="ECO:0007669"/>
    <property type="project" value="UniProtKB-EC"/>
</dbReference>
<dbReference type="Pfam" id="PF03881">
    <property type="entry name" value="Fructosamin_kin"/>
    <property type="match status" value="1"/>
</dbReference>
<dbReference type="InterPro" id="IPR016477">
    <property type="entry name" value="Fructo-/Ketosamine-3-kinase"/>
</dbReference>
<dbReference type="PANTHER" id="PTHR12149:SF8">
    <property type="entry name" value="PROTEIN-RIBULOSAMINE 3-KINASE"/>
    <property type="match status" value="1"/>
</dbReference>
<dbReference type="SMR" id="A0A194W159"/>
<dbReference type="EC" id="2.7.1.172" evidence="1"/>
<evidence type="ECO:0000313" key="3">
    <source>
        <dbReference type="EMBL" id="KUI69843.1"/>
    </source>
</evidence>
<organism evidence="3 4">
    <name type="scientific">Cytospora mali</name>
    <name type="common">Apple Valsa canker fungus</name>
    <name type="synonym">Valsa mali</name>
    <dbReference type="NCBI Taxonomy" id="578113"/>
    <lineage>
        <taxon>Eukaryota</taxon>
        <taxon>Fungi</taxon>
        <taxon>Dikarya</taxon>
        <taxon>Ascomycota</taxon>
        <taxon>Pezizomycotina</taxon>
        <taxon>Sordariomycetes</taxon>
        <taxon>Sordariomycetidae</taxon>
        <taxon>Diaporthales</taxon>
        <taxon>Cytosporaceae</taxon>
        <taxon>Cytospora</taxon>
    </lineage>
</organism>
<dbReference type="OrthoDB" id="5772781at2759"/>
<protein>
    <recommendedName>
        <fullName evidence="1">protein-ribulosamine 3-kinase</fullName>
        <ecNumber evidence="1">2.7.1.172</ecNumber>
    </recommendedName>
</protein>
<comment type="catalytic activity">
    <reaction evidence="2">
        <text>N(6)-D-ribulosyl-L-lysyl-[protein] + ATP = N(6)-(3-O-phospho-D-ribulosyl)-L-lysyl-[protein] + ADP + H(+)</text>
        <dbReference type="Rhea" id="RHEA:48432"/>
        <dbReference type="Rhea" id="RHEA-COMP:12103"/>
        <dbReference type="Rhea" id="RHEA-COMP:12104"/>
        <dbReference type="ChEBI" id="CHEBI:15378"/>
        <dbReference type="ChEBI" id="CHEBI:30616"/>
        <dbReference type="ChEBI" id="CHEBI:90418"/>
        <dbReference type="ChEBI" id="CHEBI:90420"/>
        <dbReference type="ChEBI" id="CHEBI:456216"/>
        <dbReference type="EC" id="2.7.1.172"/>
    </reaction>
    <physiologicalReaction direction="left-to-right" evidence="2">
        <dbReference type="Rhea" id="RHEA:48433"/>
    </physiologicalReaction>
</comment>
<reference evidence="3" key="1">
    <citation type="submission" date="2014-12" db="EMBL/GenBank/DDBJ databases">
        <title>Genome Sequence of Valsa Canker Pathogens Uncovers a Specific Adaption of Colonization on Woody Bark.</title>
        <authorList>
            <person name="Yin Z."/>
            <person name="Liu H."/>
            <person name="Gao X."/>
            <person name="Li Z."/>
            <person name="Song N."/>
            <person name="Ke X."/>
            <person name="Dai Q."/>
            <person name="Wu Y."/>
            <person name="Sun Y."/>
            <person name="Xu J.-R."/>
            <person name="Kang Z.K."/>
            <person name="Wang L."/>
            <person name="Huang L."/>
        </authorList>
    </citation>
    <scope>NUCLEOTIDE SEQUENCE [LARGE SCALE GENOMIC DNA]</scope>
    <source>
        <strain evidence="3">03-8</strain>
    </source>
</reference>
<dbReference type="SUPFAM" id="SSF56112">
    <property type="entry name" value="Protein kinase-like (PK-like)"/>
    <property type="match status" value="1"/>
</dbReference>
<evidence type="ECO:0000256" key="1">
    <source>
        <dbReference type="ARBA" id="ARBA00011961"/>
    </source>
</evidence>
<dbReference type="Gene3D" id="3.90.1200.10">
    <property type="match status" value="1"/>
</dbReference>
<dbReference type="Proteomes" id="UP000078559">
    <property type="component" value="Chromosome 5"/>
</dbReference>
<dbReference type="PANTHER" id="PTHR12149">
    <property type="entry name" value="FRUCTOSAMINE 3 KINASE-RELATED PROTEIN"/>
    <property type="match status" value="1"/>
</dbReference>